<dbReference type="Pfam" id="PF24957">
    <property type="entry name" value="DrmE_C"/>
    <property type="match status" value="1"/>
</dbReference>
<evidence type="ECO:0000259" key="2">
    <source>
        <dbReference type="Pfam" id="PF24957"/>
    </source>
</evidence>
<dbReference type="EMBL" id="FNYO01000046">
    <property type="protein sequence ID" value="SEJ16604.1"/>
    <property type="molecule type" value="Genomic_DNA"/>
</dbReference>
<gene>
    <name evidence="3" type="ORF">SAMN04244579_03353</name>
</gene>
<reference evidence="3 4" key="1">
    <citation type="submission" date="2016-10" db="EMBL/GenBank/DDBJ databases">
        <authorList>
            <person name="de Groot N.N."/>
        </authorList>
    </citation>
    <scope>NUCLEOTIDE SEQUENCE [LARGE SCALE GENOMIC DNA]</scope>
    <source>
        <strain evidence="3 4">DSM 1041</strain>
    </source>
</reference>
<dbReference type="Proteomes" id="UP000199005">
    <property type="component" value="Unassembled WGS sequence"/>
</dbReference>
<dbReference type="InterPro" id="IPR056666">
    <property type="entry name" value="DrmE_C"/>
</dbReference>
<sequence>MGTHLPPLAAWDQALQDAWPAVPAGDLLDAESETWRHGGLTAPTADEAAALGLTGRLLKYGQSSAIALPLLGSETVIRLVVYLHRLRFDTLQGGIRAPWLHPGTVFERPDVVLIGRPRARLHDLSRIPQTHPRLYRPGQGHGADETTPERGATWLLDGSQDMMSLMQQLEQTARPFVVVIDASVAGSGDVRLLDEALANSLPEVPRVVLLTLGQGEPLRAMTTSRARTHLQLMRIGDHQRIGGGAAPRQQLVLLQPSDRTADEALACAFQRYFALYRLQTDGRDAPLQQALATLGKVLRGLNELVVPLPYLEHVLLKATRPGLYPVRTLTRWLELSRNFRCAYGDSQVQLDALAGELERLHMLFMQSVTGKAESMLAALQDALSAGRRVCVLTGTSHEATSLEHWLHEKLDWNWQDHVHVQSMDGLKSYRRAGLPVDEVLITGALWPSRLHWLAIPCNQLTVLAYPFEAQSLKRQIEHWWRQFGCVSAPDGDKYRLWTLSQGTRRCLDADTLPAPAPLTERTTLQTGIYPAKKLVVQVPPLEILEDWLDRLLAEPPTPPAAADATGVTPTELVWIDVEEGDRLPWARPRPVLVLDGDKLEPRLPQDLVPGDCLVLMPQTDERVATQEALFELFLAESHGLEQLMLHAQRWHFLVDQAAARYKPRELVAQLRKNGIEVTEPTVNNWIAHRFIGPRDPKAIGVFARLAQMKDPARTAGLIGNAISQVRAAHVRVGLQLRKAILERVAGAHSVEVGSSTLDGETFDQMIRLVTVTAVRLPAESASERKPAASLVAVAEAVGAQYPGRLLFTGAALRAAKDSTYRELDRFRDCLVLMATRLYAHYHDKQDRMHDVLADFTALSITYKPGMSDVTMGMHGDGRRYKQRTADMNRHFRLGGARD</sequence>
<protein>
    <recommendedName>
        <fullName evidence="2">DISARM protein DrmE C-terminal domain-containing protein</fullName>
    </recommendedName>
</protein>
<dbReference type="AlphaFoldDB" id="A0A1H6WN46"/>
<evidence type="ECO:0000313" key="4">
    <source>
        <dbReference type="Proteomes" id="UP000199005"/>
    </source>
</evidence>
<organism evidence="3 4">
    <name type="scientific">Azotobacter beijerinckii</name>
    <dbReference type="NCBI Taxonomy" id="170623"/>
    <lineage>
        <taxon>Bacteria</taxon>
        <taxon>Pseudomonadati</taxon>
        <taxon>Pseudomonadota</taxon>
        <taxon>Gammaproteobacteria</taxon>
        <taxon>Pseudomonadales</taxon>
        <taxon>Pseudomonadaceae</taxon>
        <taxon>Azotobacter</taxon>
    </lineage>
</organism>
<dbReference type="STRING" id="170623.SAMN04244579_03353"/>
<accession>A0A1H6WN46</accession>
<feature type="region of interest" description="Disordered" evidence="1">
    <location>
        <begin position="130"/>
        <end position="149"/>
    </location>
</feature>
<dbReference type="RefSeq" id="WP_090901329.1">
    <property type="nucleotide sequence ID" value="NZ_FNYO01000046.1"/>
</dbReference>
<feature type="domain" description="DISARM protein DrmE C-terminal" evidence="2">
    <location>
        <begin position="577"/>
        <end position="744"/>
    </location>
</feature>
<evidence type="ECO:0000313" key="3">
    <source>
        <dbReference type="EMBL" id="SEJ16604.1"/>
    </source>
</evidence>
<name>A0A1H6WN46_9GAMM</name>
<evidence type="ECO:0000256" key="1">
    <source>
        <dbReference type="SAM" id="MobiDB-lite"/>
    </source>
</evidence>
<proteinExistence type="predicted"/>